<evidence type="ECO:0000313" key="1">
    <source>
        <dbReference type="EMBL" id="EEF29199.1"/>
    </source>
</evidence>
<organism evidence="1 2">
    <name type="scientific">Ricinus communis</name>
    <name type="common">Castor bean</name>
    <dbReference type="NCBI Taxonomy" id="3988"/>
    <lineage>
        <taxon>Eukaryota</taxon>
        <taxon>Viridiplantae</taxon>
        <taxon>Streptophyta</taxon>
        <taxon>Embryophyta</taxon>
        <taxon>Tracheophyta</taxon>
        <taxon>Spermatophyta</taxon>
        <taxon>Magnoliopsida</taxon>
        <taxon>eudicotyledons</taxon>
        <taxon>Gunneridae</taxon>
        <taxon>Pentapetalae</taxon>
        <taxon>rosids</taxon>
        <taxon>fabids</taxon>
        <taxon>Malpighiales</taxon>
        <taxon>Euphorbiaceae</taxon>
        <taxon>Acalyphoideae</taxon>
        <taxon>Acalypheae</taxon>
        <taxon>Ricinus</taxon>
    </lineage>
</organism>
<dbReference type="Proteomes" id="UP000008311">
    <property type="component" value="Unassembled WGS sequence"/>
</dbReference>
<reference evidence="2" key="1">
    <citation type="journal article" date="2010" name="Nat. Biotechnol.">
        <title>Draft genome sequence of the oilseed species Ricinus communis.</title>
        <authorList>
            <person name="Chan A.P."/>
            <person name="Crabtree J."/>
            <person name="Zhao Q."/>
            <person name="Lorenzi H."/>
            <person name="Orvis J."/>
            <person name="Puiu D."/>
            <person name="Melake-Berhan A."/>
            <person name="Jones K.M."/>
            <person name="Redman J."/>
            <person name="Chen G."/>
            <person name="Cahoon E.B."/>
            <person name="Gedil M."/>
            <person name="Stanke M."/>
            <person name="Haas B.J."/>
            <person name="Wortman J.R."/>
            <person name="Fraser-Liggett C.M."/>
            <person name="Ravel J."/>
            <person name="Rabinowicz P.D."/>
        </authorList>
    </citation>
    <scope>NUCLEOTIDE SEQUENCE [LARGE SCALE GENOMIC DNA]</scope>
    <source>
        <strain evidence="2">cv. Hale</strain>
    </source>
</reference>
<proteinExistence type="predicted"/>
<name>B9T4L6_RICCO</name>
<accession>B9T4L6</accession>
<dbReference type="EMBL" id="EQ974476">
    <property type="protein sequence ID" value="EEF29199.1"/>
    <property type="molecule type" value="Genomic_DNA"/>
</dbReference>
<dbReference type="AlphaFoldDB" id="B9T4L6"/>
<evidence type="ECO:0000313" key="2">
    <source>
        <dbReference type="Proteomes" id="UP000008311"/>
    </source>
</evidence>
<keyword evidence="2" id="KW-1185">Reference proteome</keyword>
<dbReference type="InParanoid" id="B9T4L6"/>
<gene>
    <name evidence="1" type="ORF">RCOM_0246190</name>
</gene>
<sequence length="119" mass="12783">MPENGAHKTVCLMGRVVLHHQFDGMPNLLKSGSGLANNCIQSFRLGLSFSTKNIHTKVSMDSGNALAICTRPPRLVNPKAIPTLAVLEKHSQIWFGLRGKDRLSMAAHAAGEVAKTPGL</sequence>
<protein>
    <submittedName>
        <fullName evidence="1">Uncharacterized protein</fullName>
    </submittedName>
</protein>